<comment type="similarity">
    <text evidence="1">Belongs to the peptidase S66 family.</text>
</comment>
<dbReference type="InterPro" id="IPR027478">
    <property type="entry name" value="LdcA_N"/>
</dbReference>
<evidence type="ECO:0000256" key="5">
    <source>
        <dbReference type="ARBA" id="ARBA00022825"/>
    </source>
</evidence>
<evidence type="ECO:0000259" key="8">
    <source>
        <dbReference type="Pfam" id="PF17676"/>
    </source>
</evidence>
<dbReference type="EMBL" id="RHXB01000001">
    <property type="protein sequence ID" value="RSE29028.1"/>
    <property type="molecule type" value="Genomic_DNA"/>
</dbReference>
<evidence type="ECO:0000259" key="7">
    <source>
        <dbReference type="Pfam" id="PF02016"/>
    </source>
</evidence>
<dbReference type="Gene3D" id="3.50.30.60">
    <property type="entry name" value="LD-carboxypeptidase A C-terminal domain-like"/>
    <property type="match status" value="1"/>
</dbReference>
<feature type="active site" description="Nucleophile" evidence="6">
    <location>
        <position position="105"/>
    </location>
</feature>
<evidence type="ECO:0000256" key="2">
    <source>
        <dbReference type="ARBA" id="ARBA00022645"/>
    </source>
</evidence>
<dbReference type="NCBIfam" id="NF008424">
    <property type="entry name" value="PRK11253.1"/>
    <property type="match status" value="1"/>
</dbReference>
<name>A0A3R9F9D0_9ENTR</name>
<dbReference type="SUPFAM" id="SSF52317">
    <property type="entry name" value="Class I glutamine amidotransferase-like"/>
    <property type="match status" value="1"/>
</dbReference>
<dbReference type="GO" id="GO:0008236">
    <property type="term" value="F:serine-type peptidase activity"/>
    <property type="evidence" value="ECO:0007669"/>
    <property type="project" value="UniProtKB-KW"/>
</dbReference>
<keyword evidence="5" id="KW-0720">Serine protease</keyword>
<dbReference type="Gene3D" id="3.40.50.10740">
    <property type="entry name" value="Class I glutamine amidotransferase-like"/>
    <property type="match status" value="1"/>
</dbReference>
<keyword evidence="3" id="KW-0645">Protease</keyword>
<dbReference type="Pfam" id="PF17676">
    <property type="entry name" value="Peptidase_S66C"/>
    <property type="match status" value="1"/>
</dbReference>
<protein>
    <submittedName>
        <fullName evidence="9">Muramoyltetrapeptide carboxypeptidase</fullName>
        <ecNumber evidence="9">3.4.17.13</ecNumber>
    </submittedName>
</protein>
<feature type="domain" description="LD-carboxypeptidase N-terminal" evidence="7">
    <location>
        <begin position="4"/>
        <end position="125"/>
    </location>
</feature>
<dbReference type="PANTHER" id="PTHR30237">
    <property type="entry name" value="MURAMOYLTETRAPEPTIDE CARBOXYPEPTIDASE"/>
    <property type="match status" value="1"/>
</dbReference>
<dbReference type="EC" id="3.4.17.13" evidence="9"/>
<dbReference type="PIRSF" id="PIRSF028757">
    <property type="entry name" value="LD-carboxypeptidase"/>
    <property type="match status" value="1"/>
</dbReference>
<dbReference type="InterPro" id="IPR029062">
    <property type="entry name" value="Class_I_gatase-like"/>
</dbReference>
<keyword evidence="4 9" id="KW-0378">Hydrolase</keyword>
<evidence type="ECO:0000256" key="3">
    <source>
        <dbReference type="ARBA" id="ARBA00022670"/>
    </source>
</evidence>
<dbReference type="RefSeq" id="WP_125292083.1">
    <property type="nucleotide sequence ID" value="NZ_JAPTZM010000001.1"/>
</dbReference>
<sequence>MSRIHLIAPSGYCIAQEAAQRGVQRLTEAGHQVSNQAVISRRFQRFAGDDAARLYDINQLATLTNSDIVLAVRGGYGVTRLLENIDYSAIAARQRRNPLVICGHSDFSAVQLQLLATENVITFCGPMLAGNFGAPEMNAFTWHHFWQAVTSPEFTLEWQTRAPDCQAHGTIWGGNLAMLCSLLGTPWMPDIEGGILVVEDINEHPYRIERMLLQLHQAGILNRQRALVLGSFSASKPNDYDNGYDLDAMIETLRPRLAIPVIPGLDFGHEQRTVTLPLGAMGSLICDANQVSLTVKGHPVVNNSGNNHSHR</sequence>
<dbReference type="CDD" id="cd07025">
    <property type="entry name" value="Peptidase_S66"/>
    <property type="match status" value="1"/>
</dbReference>
<dbReference type="Pfam" id="PF02016">
    <property type="entry name" value="Peptidase_S66"/>
    <property type="match status" value="1"/>
</dbReference>
<dbReference type="GO" id="GO:0006508">
    <property type="term" value="P:proteolysis"/>
    <property type="evidence" value="ECO:0007669"/>
    <property type="project" value="UniProtKB-KW"/>
</dbReference>
<dbReference type="InterPro" id="IPR040921">
    <property type="entry name" value="Peptidase_S66C"/>
</dbReference>
<feature type="domain" description="LD-carboxypeptidase C-terminal" evidence="8">
    <location>
        <begin position="169"/>
        <end position="283"/>
    </location>
</feature>
<dbReference type="AlphaFoldDB" id="A0A3R9F9D0"/>
<evidence type="ECO:0000256" key="1">
    <source>
        <dbReference type="ARBA" id="ARBA00010233"/>
    </source>
</evidence>
<proteinExistence type="inferred from homology"/>
<reference evidence="9 10" key="1">
    <citation type="submission" date="2018-10" db="EMBL/GenBank/DDBJ databases">
        <title>Transmission dynamics of multidrug resistant bacteria on intensive care unit surfaces.</title>
        <authorList>
            <person name="D'Souza A.W."/>
            <person name="Potter R.F."/>
            <person name="Wallace M."/>
            <person name="Shupe A."/>
            <person name="Patel S."/>
            <person name="Sun S."/>
            <person name="Gul D."/>
            <person name="Kwon J.H."/>
            <person name="Andleeb S."/>
            <person name="Burnham C.-A.D."/>
            <person name="Dantas G."/>
        </authorList>
    </citation>
    <scope>NUCLEOTIDE SEQUENCE [LARGE SCALE GENOMIC DNA]</scope>
    <source>
        <strain evidence="9 10">AS_373</strain>
    </source>
</reference>
<dbReference type="InterPro" id="IPR027461">
    <property type="entry name" value="Carboxypeptidase_A_C_sf"/>
</dbReference>
<evidence type="ECO:0000256" key="6">
    <source>
        <dbReference type="PIRSR" id="PIRSR028757-1"/>
    </source>
</evidence>
<dbReference type="GO" id="GO:0106415">
    <property type="term" value="F:muramoyltetrapeptide carboxypeptidase activity"/>
    <property type="evidence" value="ECO:0007669"/>
    <property type="project" value="UniProtKB-EC"/>
</dbReference>
<feature type="active site" description="Charge relay system" evidence="6">
    <location>
        <position position="199"/>
    </location>
</feature>
<dbReference type="PANTHER" id="PTHR30237:SF2">
    <property type="entry name" value="MUREIN TETRAPEPTIDE CARBOXYPEPTIDASE"/>
    <property type="match status" value="1"/>
</dbReference>
<dbReference type="InterPro" id="IPR003507">
    <property type="entry name" value="S66_fam"/>
</dbReference>
<dbReference type="Proteomes" id="UP000275331">
    <property type="component" value="Unassembled WGS sequence"/>
</dbReference>
<evidence type="ECO:0000256" key="4">
    <source>
        <dbReference type="ARBA" id="ARBA00022801"/>
    </source>
</evidence>
<gene>
    <name evidence="9" type="ORF">EGT71_00485</name>
</gene>
<evidence type="ECO:0000313" key="9">
    <source>
        <dbReference type="EMBL" id="RSE29028.1"/>
    </source>
</evidence>
<accession>A0A3R9F9D0</accession>
<keyword evidence="2 9" id="KW-0121">Carboxypeptidase</keyword>
<comment type="caution">
    <text evidence="9">The sequence shown here is derived from an EMBL/GenBank/DDBJ whole genome shotgun (WGS) entry which is preliminary data.</text>
</comment>
<dbReference type="OrthoDB" id="9807329at2"/>
<dbReference type="InterPro" id="IPR040449">
    <property type="entry name" value="Peptidase_S66_N"/>
</dbReference>
<feature type="active site" description="Charge relay system" evidence="6">
    <location>
        <position position="269"/>
    </location>
</feature>
<organism evidence="9 10">
    <name type="scientific">Atlantibacter subterraneus</name>
    <dbReference type="NCBI Taxonomy" id="255519"/>
    <lineage>
        <taxon>Bacteria</taxon>
        <taxon>Pseudomonadati</taxon>
        <taxon>Pseudomonadota</taxon>
        <taxon>Gammaproteobacteria</taxon>
        <taxon>Enterobacterales</taxon>
        <taxon>Enterobacteriaceae</taxon>
        <taxon>Atlantibacter</taxon>
    </lineage>
</organism>
<evidence type="ECO:0000313" key="10">
    <source>
        <dbReference type="Proteomes" id="UP000275331"/>
    </source>
</evidence>
<dbReference type="SUPFAM" id="SSF141986">
    <property type="entry name" value="LD-carboxypeptidase A C-terminal domain-like"/>
    <property type="match status" value="1"/>
</dbReference>